<dbReference type="Gene3D" id="3.50.50.60">
    <property type="entry name" value="FAD/NAD(P)-binding domain"/>
    <property type="match status" value="2"/>
</dbReference>
<dbReference type="PANTHER" id="PTHR42877">
    <property type="entry name" value="L-ORNITHINE N(5)-MONOOXYGENASE-RELATED"/>
    <property type="match status" value="1"/>
</dbReference>
<evidence type="ECO:0000256" key="3">
    <source>
        <dbReference type="ARBA" id="ARBA00022827"/>
    </source>
</evidence>
<sequence>MPDPQPPTRETSPGPEPSPNHDDENIPYTQFACIGSGFSAIGLGATLQRWYGISSIRFFERAPDLGGTWTVNQYPGAACDVPSALYSFSFATNPSWTRILPPGGELRAYLRRVAGEYGLVEKMVFGAEVERCEWIEETGRWRLSVRDVLTGEVRLHECQFLFAGTGQFSKPREWDVPGGVGRFKGVVMHSARWRGDVDLEGKRVVVIGNGCTATQIVPAIAGRTKHLTQIVRGRHWIVPPTDKVVPAGVRRVLQWTPGMLALQRFIVFVIAEVDFAAFSTPNRWFRARRQAVAEAYMRKTAPEKYHGLLIPEWEYGCKRRIFDSGYLQALHAPNITLTDEPVVEVVEDGVRLRDGTLVEADVIVLANGFQMNDILDGVPVVGRGGKTLKEHWQEFGGVEAYNLTSLNGFPNFFFPLGHTSTVMTIENAINYALRIIKPLLEGKASIAEVKREAEEVYVKEIHAKLDKMVWATGGCNSWYKMESGVNGNKKGWNGMTYPWWSGHYWYRCLFPVWKDWEYSGKPSKSTIIKKTRYGLWLTTSLVVVLGGVLMSRWIKVHGSSSVATLVAAVAQQAQVLQRKIGLPGLLNSLRVVTRA</sequence>
<keyword evidence="6" id="KW-0503">Monooxygenase</keyword>
<dbReference type="Pfam" id="PF13450">
    <property type="entry name" value="NAD_binding_8"/>
    <property type="match status" value="1"/>
</dbReference>
<evidence type="ECO:0000256" key="4">
    <source>
        <dbReference type="ARBA" id="ARBA00023002"/>
    </source>
</evidence>
<comment type="similarity">
    <text evidence="1">Belongs to the FAD-binding monooxygenase family.</text>
</comment>
<name>A0AA40CSF4_9PEZI</name>
<dbReference type="InterPro" id="IPR036188">
    <property type="entry name" value="FAD/NAD-bd_sf"/>
</dbReference>
<protein>
    <submittedName>
        <fullName evidence="6">Monooxygenase</fullName>
    </submittedName>
</protein>
<keyword evidence="2" id="KW-0285">Flavoprotein</keyword>
<dbReference type="SUPFAM" id="SSF51905">
    <property type="entry name" value="FAD/NAD(P)-binding domain"/>
    <property type="match status" value="1"/>
</dbReference>
<evidence type="ECO:0000256" key="2">
    <source>
        <dbReference type="ARBA" id="ARBA00022630"/>
    </source>
</evidence>
<organism evidence="6 7">
    <name type="scientific">Cercophora newfieldiana</name>
    <dbReference type="NCBI Taxonomy" id="92897"/>
    <lineage>
        <taxon>Eukaryota</taxon>
        <taxon>Fungi</taxon>
        <taxon>Dikarya</taxon>
        <taxon>Ascomycota</taxon>
        <taxon>Pezizomycotina</taxon>
        <taxon>Sordariomycetes</taxon>
        <taxon>Sordariomycetidae</taxon>
        <taxon>Sordariales</taxon>
        <taxon>Lasiosphaeriaceae</taxon>
        <taxon>Cercophora</taxon>
    </lineage>
</organism>
<dbReference type="GO" id="GO:0050661">
    <property type="term" value="F:NADP binding"/>
    <property type="evidence" value="ECO:0007669"/>
    <property type="project" value="InterPro"/>
</dbReference>
<dbReference type="Pfam" id="PF00743">
    <property type="entry name" value="FMO-like"/>
    <property type="match status" value="1"/>
</dbReference>
<dbReference type="InterPro" id="IPR020946">
    <property type="entry name" value="Flavin_mOase-like"/>
</dbReference>
<keyword evidence="3" id="KW-0274">FAD</keyword>
<dbReference type="AlphaFoldDB" id="A0AA40CSF4"/>
<dbReference type="PANTHER" id="PTHR42877:SF10">
    <property type="entry name" value="L-ORNITHINE N(5)-OXYGENASE"/>
    <property type="match status" value="1"/>
</dbReference>
<evidence type="ECO:0000313" key="6">
    <source>
        <dbReference type="EMBL" id="KAK0649535.1"/>
    </source>
</evidence>
<dbReference type="Proteomes" id="UP001174936">
    <property type="component" value="Unassembled WGS sequence"/>
</dbReference>
<reference evidence="6" key="1">
    <citation type="submission" date="2023-06" db="EMBL/GenBank/DDBJ databases">
        <title>Genome-scale phylogeny and comparative genomics of the fungal order Sordariales.</title>
        <authorList>
            <consortium name="Lawrence Berkeley National Laboratory"/>
            <person name="Hensen N."/>
            <person name="Bonometti L."/>
            <person name="Westerberg I."/>
            <person name="Brannstrom I.O."/>
            <person name="Guillou S."/>
            <person name="Cros-Aarteil S."/>
            <person name="Calhoun S."/>
            <person name="Haridas S."/>
            <person name="Kuo A."/>
            <person name="Mondo S."/>
            <person name="Pangilinan J."/>
            <person name="Riley R."/>
            <person name="Labutti K."/>
            <person name="Andreopoulos B."/>
            <person name="Lipzen A."/>
            <person name="Chen C."/>
            <person name="Yanf M."/>
            <person name="Daum C."/>
            <person name="Ng V."/>
            <person name="Clum A."/>
            <person name="Steindorff A."/>
            <person name="Ohm R."/>
            <person name="Martin F."/>
            <person name="Silar P."/>
            <person name="Natvig D."/>
            <person name="Lalanne C."/>
            <person name="Gautier V."/>
            <person name="Ament-Velasquez S.L."/>
            <person name="Kruys A."/>
            <person name="Hutchinson M.I."/>
            <person name="Powell A.J."/>
            <person name="Barry K."/>
            <person name="Miller A.N."/>
            <person name="Grigoriev I.V."/>
            <person name="Debuchy R."/>
            <person name="Gladieux P."/>
            <person name="Thoren M.H."/>
            <person name="Johannesson H."/>
        </authorList>
    </citation>
    <scope>NUCLEOTIDE SEQUENCE</scope>
    <source>
        <strain evidence="6">SMH2532-1</strain>
    </source>
</reference>
<gene>
    <name evidence="6" type="ORF">B0T16DRAFT_410285</name>
</gene>
<dbReference type="GO" id="GO:0004499">
    <property type="term" value="F:N,N-dimethylaniline monooxygenase activity"/>
    <property type="evidence" value="ECO:0007669"/>
    <property type="project" value="InterPro"/>
</dbReference>
<evidence type="ECO:0000313" key="7">
    <source>
        <dbReference type="Proteomes" id="UP001174936"/>
    </source>
</evidence>
<feature type="region of interest" description="Disordered" evidence="5">
    <location>
        <begin position="1"/>
        <end position="26"/>
    </location>
</feature>
<dbReference type="GO" id="GO:0050660">
    <property type="term" value="F:flavin adenine dinucleotide binding"/>
    <property type="evidence" value="ECO:0007669"/>
    <property type="project" value="InterPro"/>
</dbReference>
<evidence type="ECO:0000256" key="1">
    <source>
        <dbReference type="ARBA" id="ARBA00010139"/>
    </source>
</evidence>
<accession>A0AA40CSF4</accession>
<comment type="caution">
    <text evidence="6">The sequence shown here is derived from an EMBL/GenBank/DDBJ whole genome shotgun (WGS) entry which is preliminary data.</text>
</comment>
<evidence type="ECO:0000256" key="5">
    <source>
        <dbReference type="SAM" id="MobiDB-lite"/>
    </source>
</evidence>
<proteinExistence type="inferred from homology"/>
<keyword evidence="4" id="KW-0560">Oxidoreductase</keyword>
<dbReference type="InterPro" id="IPR051209">
    <property type="entry name" value="FAD-bind_Monooxygenase_sf"/>
</dbReference>
<dbReference type="EMBL" id="JAULSV010000003">
    <property type="protein sequence ID" value="KAK0649535.1"/>
    <property type="molecule type" value="Genomic_DNA"/>
</dbReference>
<keyword evidence="7" id="KW-1185">Reference proteome</keyword>